<organism evidence="18 19">
    <name type="scientific">Alkalitalea saponilacus</name>
    <dbReference type="NCBI Taxonomy" id="889453"/>
    <lineage>
        <taxon>Bacteria</taxon>
        <taxon>Pseudomonadati</taxon>
        <taxon>Bacteroidota</taxon>
        <taxon>Bacteroidia</taxon>
        <taxon>Marinilabiliales</taxon>
        <taxon>Marinilabiliaceae</taxon>
        <taxon>Alkalitalea</taxon>
    </lineage>
</organism>
<evidence type="ECO:0000256" key="14">
    <source>
        <dbReference type="PIRSR" id="PIRSR603373-1"/>
    </source>
</evidence>
<evidence type="ECO:0000256" key="4">
    <source>
        <dbReference type="ARBA" id="ARBA00022496"/>
    </source>
</evidence>
<feature type="transmembrane region" description="Helical" evidence="16">
    <location>
        <begin position="784"/>
        <end position="806"/>
    </location>
</feature>
<dbReference type="EMBL" id="FUYV01000011">
    <property type="protein sequence ID" value="SKC16014.1"/>
    <property type="molecule type" value="Genomic_DNA"/>
</dbReference>
<dbReference type="InterPro" id="IPR011642">
    <property type="entry name" value="Gate_dom"/>
</dbReference>
<keyword evidence="8 16" id="KW-0408">Iron</keyword>
<dbReference type="InterPro" id="IPR027417">
    <property type="entry name" value="P-loop_NTPase"/>
</dbReference>
<accession>A0A1T5H5T2</accession>
<dbReference type="Pfam" id="PF02421">
    <property type="entry name" value="FeoB_N"/>
    <property type="match status" value="1"/>
</dbReference>
<feature type="transmembrane region" description="Helical" evidence="16">
    <location>
        <begin position="626"/>
        <end position="647"/>
    </location>
</feature>
<evidence type="ECO:0000256" key="2">
    <source>
        <dbReference type="ARBA" id="ARBA00022448"/>
    </source>
</evidence>
<dbReference type="InterPro" id="IPR050860">
    <property type="entry name" value="FeoB_GTPase"/>
</dbReference>
<dbReference type="Gene3D" id="1.10.287.1770">
    <property type="match status" value="1"/>
</dbReference>
<feature type="transmembrane region" description="Helical" evidence="16">
    <location>
        <begin position="402"/>
        <end position="422"/>
    </location>
</feature>
<sequence length="843" mass="95436">MSVKSENAKTMVLSELTNGQEAIIVKVKGYGAFRRRILEMGFVKGKKVTVIKNAPLKDPIEYQILDYKVSLRRSEAQLIEVVTVEDALQTSEESYHGTLNEEILEIAVREKRKDINIALVGNPNCGKTTLFNHASGSYEHVGNYSGVTVDVKTSTFKHNGYNFHLSDLPGTYSLSAYSPEEVFVREHISQHMPDIVINVVDASNLERNLYLTTQLIHMDVKVVIALNMYDDLQKKGDSVDYDQLGLLLGMPVIPTVSSKGKGIKKLFDRVIEVYEDRVTEARPVKINFGETLERSIGKIEEHIKLHDELKSRISPRFLAIKLLEGDKAYKKMVKGGSYSDILVETHKQVDRIEDLLKEDIETIITDARYGFIAGAMRETYKESPVKRRRKTDAIDSVLTHKLWGFPIFFFFMWLMFHTTFTLGHYPMEWIEDGVEWLSGWLGGVMTDGSFKDLLIDGIIAGVGGVIVFLPNILILFFFISFMEDTGYMARAAFIMDKVMHKIGLHGKSFIPMVMGFGCNVPAIMATRTIEDRNNRLLTMLINPFMSCSARLPVYILFIAAFFPNYPGTVLFVLYGSGILMAVIVAKLFKRFVFTKTDVPFVMELPPYRIPTLKNTTRHMWFKGRQYLQKMGGIILIASIIIWFLGYFPREGSSADVYRNQIEQIAHNYSLNDIEEIDAEALEQMTSADSEAIIDLKEKKHREQQEQSYIGRLGKSVEPVIQPLGFDWKMGVSLISGIAAKEIVVSTMSVLYQSARVDAEEDATMLISNMKADTYEDGTPVYNPVVALAFLMFILIYFPCIAVIAAIKKESGSWKWAMFTVFYTTGLAWLSSFAVFQIGSRLFL</sequence>
<dbReference type="PANTHER" id="PTHR43185:SF1">
    <property type="entry name" value="FE(2+) TRANSPORTER FEOB"/>
    <property type="match status" value="1"/>
</dbReference>
<evidence type="ECO:0000256" key="15">
    <source>
        <dbReference type="PIRSR" id="PIRSR603373-2"/>
    </source>
</evidence>
<name>A0A1T5H5T2_9BACT</name>
<evidence type="ECO:0000256" key="7">
    <source>
        <dbReference type="ARBA" id="ARBA00022989"/>
    </source>
</evidence>
<evidence type="ECO:0000256" key="12">
    <source>
        <dbReference type="ARBA" id="ARBA00031200"/>
    </source>
</evidence>
<keyword evidence="9" id="KW-0406">Ion transport</keyword>
<keyword evidence="15" id="KW-0460">Magnesium</keyword>
<evidence type="ECO:0000256" key="16">
    <source>
        <dbReference type="RuleBase" id="RU362098"/>
    </source>
</evidence>
<keyword evidence="11 16" id="KW-0472">Membrane</keyword>
<dbReference type="Pfam" id="PF07670">
    <property type="entry name" value="Gate"/>
    <property type="match status" value="2"/>
</dbReference>
<feature type="binding site" evidence="15">
    <location>
        <position position="132"/>
    </location>
    <ligand>
        <name>Mg(2+)</name>
        <dbReference type="ChEBI" id="CHEBI:18420"/>
        <label>2</label>
    </ligand>
</feature>
<feature type="binding site" evidence="14">
    <location>
        <begin position="121"/>
        <end position="128"/>
    </location>
    <ligand>
        <name>GTP</name>
        <dbReference type="ChEBI" id="CHEBI:37565"/>
        <label>1</label>
    </ligand>
</feature>
<dbReference type="SMART" id="SM00899">
    <property type="entry name" value="FeoA"/>
    <property type="match status" value="1"/>
</dbReference>
<keyword evidence="3" id="KW-1003">Cell membrane</keyword>
<dbReference type="GO" id="GO:0005886">
    <property type="term" value="C:plasma membrane"/>
    <property type="evidence" value="ECO:0007669"/>
    <property type="project" value="UniProtKB-SubCell"/>
</dbReference>
<keyword evidence="2 16" id="KW-0813">Transport</keyword>
<evidence type="ECO:0000256" key="5">
    <source>
        <dbReference type="ARBA" id="ARBA00022692"/>
    </source>
</evidence>
<dbReference type="SUPFAM" id="SSF50037">
    <property type="entry name" value="C-terminal domain of transcriptional repressors"/>
    <property type="match status" value="1"/>
</dbReference>
<dbReference type="NCBIfam" id="TIGR00437">
    <property type="entry name" value="feoB"/>
    <property type="match status" value="1"/>
</dbReference>
<feature type="binding site" evidence="14">
    <location>
        <begin position="167"/>
        <end position="170"/>
    </location>
    <ligand>
        <name>GTP</name>
        <dbReference type="ChEBI" id="CHEBI:37565"/>
        <label>1</label>
    </ligand>
</feature>
<dbReference type="NCBIfam" id="TIGR00231">
    <property type="entry name" value="small_GTP"/>
    <property type="match status" value="1"/>
</dbReference>
<comment type="caution">
    <text evidence="16">Lacks conserved residue(s) required for the propagation of feature annotation.</text>
</comment>
<dbReference type="AlphaFoldDB" id="A0A1T5H5T2"/>
<evidence type="ECO:0000256" key="6">
    <source>
        <dbReference type="ARBA" id="ARBA00022741"/>
    </source>
</evidence>
<evidence type="ECO:0000313" key="18">
    <source>
        <dbReference type="EMBL" id="SKC16014.1"/>
    </source>
</evidence>
<keyword evidence="6 14" id="KW-0547">Nucleotide-binding</keyword>
<comment type="subcellular location">
    <subcellularLocation>
        <location evidence="16">Cell inner membrane</location>
        <topology evidence="16">Multi-pass membrane protein</topology>
    </subcellularLocation>
    <subcellularLocation>
        <location evidence="1">Cell membrane</location>
        <topology evidence="1">Multi-pass membrane protein</topology>
    </subcellularLocation>
</comment>
<dbReference type="PANTHER" id="PTHR43185">
    <property type="entry name" value="FERROUS IRON TRANSPORT PROTEIN B"/>
    <property type="match status" value="1"/>
</dbReference>
<comment type="function">
    <text evidence="16">Probable transporter of a GTP-driven Fe(2+) uptake system.</text>
</comment>
<evidence type="ECO:0000256" key="1">
    <source>
        <dbReference type="ARBA" id="ARBA00004651"/>
    </source>
</evidence>
<gene>
    <name evidence="18" type="ORF">SAMN03080601_02106</name>
</gene>
<evidence type="ECO:0000256" key="11">
    <source>
        <dbReference type="ARBA" id="ARBA00023136"/>
    </source>
</evidence>
<dbReference type="CDD" id="cd01879">
    <property type="entry name" value="FeoB"/>
    <property type="match status" value="1"/>
</dbReference>
<feature type="binding site" evidence="15">
    <location>
        <position position="136"/>
    </location>
    <ligand>
        <name>Mg(2+)</name>
        <dbReference type="ChEBI" id="CHEBI:18420"/>
        <label>2</label>
    </ligand>
</feature>
<keyword evidence="19" id="KW-1185">Reference proteome</keyword>
<dbReference type="GO" id="GO:0015093">
    <property type="term" value="F:ferrous iron transmembrane transporter activity"/>
    <property type="evidence" value="ECO:0007669"/>
    <property type="project" value="UniProtKB-UniRule"/>
</dbReference>
<evidence type="ECO:0000259" key="17">
    <source>
        <dbReference type="PROSITE" id="PS51711"/>
    </source>
</evidence>
<evidence type="ECO:0000256" key="13">
    <source>
        <dbReference type="NCBIfam" id="TIGR00437"/>
    </source>
</evidence>
<keyword evidence="15" id="KW-0479">Metal-binding</keyword>
<dbReference type="InterPro" id="IPR007167">
    <property type="entry name" value="Fe-transptr_FeoA-like"/>
</dbReference>
<dbReference type="InterPro" id="IPR003373">
    <property type="entry name" value="Fe2_transport_prot-B"/>
</dbReference>
<dbReference type="InterPro" id="IPR041069">
    <property type="entry name" value="FeoB_Cyto"/>
</dbReference>
<dbReference type="InterPro" id="IPR011640">
    <property type="entry name" value="Fe2_transport_prot_B_C"/>
</dbReference>
<dbReference type="Gene3D" id="2.30.30.90">
    <property type="match status" value="1"/>
</dbReference>
<dbReference type="Pfam" id="PF04023">
    <property type="entry name" value="FeoA"/>
    <property type="match status" value="1"/>
</dbReference>
<dbReference type="PROSITE" id="PS51711">
    <property type="entry name" value="G_FEOB"/>
    <property type="match status" value="1"/>
</dbReference>
<feature type="transmembrane region" description="Helical" evidence="16">
    <location>
        <begin position="536"/>
        <end position="562"/>
    </location>
</feature>
<feature type="transmembrane region" description="Helical" evidence="16">
    <location>
        <begin position="568"/>
        <end position="588"/>
    </location>
</feature>
<evidence type="ECO:0000256" key="3">
    <source>
        <dbReference type="ARBA" id="ARBA00022475"/>
    </source>
</evidence>
<feature type="transmembrane region" description="Helical" evidence="16">
    <location>
        <begin position="458"/>
        <end position="482"/>
    </location>
</feature>
<dbReference type="InterPro" id="IPR005225">
    <property type="entry name" value="Small_GTP-bd"/>
</dbReference>
<proteinExistence type="inferred from homology"/>
<feature type="domain" description="FeoB-type G" evidence="17">
    <location>
        <begin position="114"/>
        <end position="276"/>
    </location>
</feature>
<reference evidence="18 19" key="1">
    <citation type="submission" date="2017-02" db="EMBL/GenBank/DDBJ databases">
        <authorList>
            <person name="Peterson S.W."/>
        </authorList>
    </citation>
    <scope>NUCLEOTIDE SEQUENCE [LARGE SCALE GENOMIC DNA]</scope>
    <source>
        <strain evidence="18 19">DSM 24412</strain>
    </source>
</reference>
<dbReference type="Gene3D" id="3.40.50.300">
    <property type="entry name" value="P-loop containing nucleotide triphosphate hydrolases"/>
    <property type="match status" value="1"/>
</dbReference>
<dbReference type="SUPFAM" id="SSF52540">
    <property type="entry name" value="P-loop containing nucleoside triphosphate hydrolases"/>
    <property type="match status" value="1"/>
</dbReference>
<dbReference type="GO" id="GO:0046914">
    <property type="term" value="F:transition metal ion binding"/>
    <property type="evidence" value="ECO:0007669"/>
    <property type="project" value="InterPro"/>
</dbReference>
<dbReference type="Pfam" id="PF17910">
    <property type="entry name" value="FeoB_Cyto"/>
    <property type="match status" value="1"/>
</dbReference>
<dbReference type="InterPro" id="IPR038157">
    <property type="entry name" value="FeoA_core_dom"/>
</dbReference>
<evidence type="ECO:0000256" key="10">
    <source>
        <dbReference type="ARBA" id="ARBA00023134"/>
    </source>
</evidence>
<keyword evidence="10 14" id="KW-0342">GTP-binding</keyword>
<feature type="binding site" evidence="14">
    <location>
        <begin position="146"/>
        <end position="150"/>
    </location>
    <ligand>
        <name>GTP</name>
        <dbReference type="ChEBI" id="CHEBI:37565"/>
        <label>1</label>
    </ligand>
</feature>
<feature type="binding site" evidence="15">
    <location>
        <position position="135"/>
    </location>
    <ligand>
        <name>Mg(2+)</name>
        <dbReference type="ChEBI" id="CHEBI:18420"/>
        <label>2</label>
    </ligand>
</feature>
<dbReference type="InterPro" id="IPR008988">
    <property type="entry name" value="Transcriptional_repressor_C"/>
</dbReference>
<dbReference type="InterPro" id="IPR030389">
    <property type="entry name" value="G_FEOB_dom"/>
</dbReference>
<evidence type="ECO:0000313" key="19">
    <source>
        <dbReference type="Proteomes" id="UP000191055"/>
    </source>
</evidence>
<evidence type="ECO:0000256" key="9">
    <source>
        <dbReference type="ARBA" id="ARBA00023065"/>
    </source>
</evidence>
<dbReference type="Proteomes" id="UP000191055">
    <property type="component" value="Unassembled WGS sequence"/>
</dbReference>
<dbReference type="Pfam" id="PF07664">
    <property type="entry name" value="FeoB_C"/>
    <property type="match status" value="1"/>
</dbReference>
<feature type="transmembrane region" description="Helical" evidence="16">
    <location>
        <begin position="818"/>
        <end position="838"/>
    </location>
</feature>
<protein>
    <recommendedName>
        <fullName evidence="12 13">Ferrous iron transport protein B</fullName>
    </recommendedName>
</protein>
<evidence type="ECO:0000256" key="8">
    <source>
        <dbReference type="ARBA" id="ARBA00023004"/>
    </source>
</evidence>
<dbReference type="STRING" id="889453.SAMN03080601_02106"/>
<keyword evidence="4 16" id="KW-0410">Iron transport</keyword>
<comment type="similarity">
    <text evidence="16">Belongs to the TRAFAC class TrmE-Era-EngA-EngB-Septin-like GTPase superfamily. FeoB GTPase (TC 9.A.8) family.</text>
</comment>
<dbReference type="GO" id="GO:0005525">
    <property type="term" value="F:GTP binding"/>
    <property type="evidence" value="ECO:0007669"/>
    <property type="project" value="UniProtKB-KW"/>
</dbReference>
<keyword evidence="7 16" id="KW-1133">Transmembrane helix</keyword>
<feature type="binding site" evidence="14">
    <location>
        <begin position="227"/>
        <end position="230"/>
    </location>
    <ligand>
        <name>GTP</name>
        <dbReference type="ChEBI" id="CHEBI:37565"/>
        <label>1</label>
    </ligand>
</feature>
<keyword evidence="5 16" id="KW-0812">Transmembrane</keyword>